<protein>
    <recommendedName>
        <fullName evidence="4">Glycosyltransferase</fullName>
        <ecNumber evidence="4">2.4.1.-</ecNumber>
    </recommendedName>
</protein>
<gene>
    <name evidence="5" type="ORF">J5N97_014325</name>
</gene>
<sequence length="544" mass="61381">MTCLNRLTSIGHFDVFSRHCRRKGYFLDRIKPGSLLQRKLNAVHKDPNSMAGSAAAHVLIFPFPAQGHVTPMLSLAEILSLSGLRITFLNTEHNHRRLLRHSPALSGFARLRNFRFLTIPDGLPEDDPRLSINFFKVQDSMMTSSRDRYKELLTQEIDGWPPVTCVVADGILHLANDVADEVGVPTLVFRTSSPCSCWVYQSLPILLHEGVIPFPEECDMDEMVCGVEGMEGIVRRRDLPSFMRFAKSADEHIIKFISTLNSHAIRGKGFILNSFEALDPTLLSIMRSYYPTIYTVGPLHLHVTSFISNYNEEEAEEEEVDYKSSSGSTSLWQEDRTCMTWLDNQRDKSVVYVSFGSVAVVSREQLNEFWQGLVNSGHRFLWAVRRDMVVSQGEEMMNGTAVAEELEKGTKERGCMVDWAPQEEVLAHRAVGCFLTHSGWNSTLEGLVAGVPMICWPYFADQMINSRFTSEVWRIGVDMKDRCDRITVERMVREVMEGESALRLRSSAAKMGELARKSVEEGGTSRADLESLVRYIKSTGSDSS</sequence>
<dbReference type="OrthoDB" id="5835829at2759"/>
<dbReference type="Gene3D" id="3.40.50.2000">
    <property type="entry name" value="Glycogen Phosphorylase B"/>
    <property type="match status" value="2"/>
</dbReference>
<keyword evidence="3" id="KW-0328">Glycosyltransferase</keyword>
<dbReference type="PANTHER" id="PTHR11926">
    <property type="entry name" value="GLUCOSYL/GLUCURONOSYL TRANSFERASES"/>
    <property type="match status" value="1"/>
</dbReference>
<dbReference type="Pfam" id="PF00201">
    <property type="entry name" value="UDPGT"/>
    <property type="match status" value="1"/>
</dbReference>
<dbReference type="InterPro" id="IPR002213">
    <property type="entry name" value="UDP_glucos_trans"/>
</dbReference>
<name>A0A9D5CSB8_9LILI</name>
<dbReference type="GO" id="GO:0080044">
    <property type="term" value="F:quercetin 7-O-glucosyltransferase activity"/>
    <property type="evidence" value="ECO:0007669"/>
    <property type="project" value="TreeGrafter"/>
</dbReference>
<dbReference type="GO" id="GO:0080043">
    <property type="term" value="F:quercetin 3-O-glucosyltransferase activity"/>
    <property type="evidence" value="ECO:0007669"/>
    <property type="project" value="TreeGrafter"/>
</dbReference>
<comment type="similarity">
    <text evidence="1 3">Belongs to the UDP-glycosyltransferase family.</text>
</comment>
<dbReference type="EC" id="2.4.1.-" evidence="4"/>
<dbReference type="PROSITE" id="PS00375">
    <property type="entry name" value="UDPGT"/>
    <property type="match status" value="1"/>
</dbReference>
<accession>A0A9D5CSB8</accession>
<dbReference type="PANTHER" id="PTHR11926:SF1392">
    <property type="entry name" value="GLYCOSYLTRANSFERASE"/>
    <property type="match status" value="1"/>
</dbReference>
<dbReference type="SUPFAM" id="SSF53756">
    <property type="entry name" value="UDP-Glycosyltransferase/glycogen phosphorylase"/>
    <property type="match status" value="1"/>
</dbReference>
<proteinExistence type="inferred from homology"/>
<dbReference type="CDD" id="cd03784">
    <property type="entry name" value="GT1_Gtf-like"/>
    <property type="match status" value="1"/>
</dbReference>
<reference evidence="5" key="2">
    <citation type="journal article" date="2022" name="Hortic Res">
        <title>The genome of Dioscorea zingiberensis sheds light on the biosynthesis, origin and evolution of the medicinally important diosgenin saponins.</title>
        <authorList>
            <person name="Li Y."/>
            <person name="Tan C."/>
            <person name="Li Z."/>
            <person name="Guo J."/>
            <person name="Li S."/>
            <person name="Chen X."/>
            <person name="Wang C."/>
            <person name="Dai X."/>
            <person name="Yang H."/>
            <person name="Song W."/>
            <person name="Hou L."/>
            <person name="Xu J."/>
            <person name="Tong Z."/>
            <person name="Xu A."/>
            <person name="Yuan X."/>
            <person name="Wang W."/>
            <person name="Yang Q."/>
            <person name="Chen L."/>
            <person name="Sun Z."/>
            <person name="Wang K."/>
            <person name="Pan B."/>
            <person name="Chen J."/>
            <person name="Bao Y."/>
            <person name="Liu F."/>
            <person name="Qi X."/>
            <person name="Gang D.R."/>
            <person name="Wen J."/>
            <person name="Li J."/>
        </authorList>
    </citation>
    <scope>NUCLEOTIDE SEQUENCE</scope>
    <source>
        <strain evidence="5">Dzin_1.0</strain>
    </source>
</reference>
<organism evidence="5 6">
    <name type="scientific">Dioscorea zingiberensis</name>
    <dbReference type="NCBI Taxonomy" id="325984"/>
    <lineage>
        <taxon>Eukaryota</taxon>
        <taxon>Viridiplantae</taxon>
        <taxon>Streptophyta</taxon>
        <taxon>Embryophyta</taxon>
        <taxon>Tracheophyta</taxon>
        <taxon>Spermatophyta</taxon>
        <taxon>Magnoliopsida</taxon>
        <taxon>Liliopsida</taxon>
        <taxon>Dioscoreales</taxon>
        <taxon>Dioscoreaceae</taxon>
        <taxon>Dioscorea</taxon>
    </lineage>
</organism>
<evidence type="ECO:0000313" key="5">
    <source>
        <dbReference type="EMBL" id="KAJ0978851.1"/>
    </source>
</evidence>
<dbReference type="AlphaFoldDB" id="A0A9D5CSB8"/>
<evidence type="ECO:0000256" key="4">
    <source>
        <dbReference type="RuleBase" id="RU362057"/>
    </source>
</evidence>
<comment type="caution">
    <text evidence="5">The sequence shown here is derived from an EMBL/GenBank/DDBJ whole genome shotgun (WGS) entry which is preliminary data.</text>
</comment>
<evidence type="ECO:0000256" key="1">
    <source>
        <dbReference type="ARBA" id="ARBA00009995"/>
    </source>
</evidence>
<keyword evidence="6" id="KW-1185">Reference proteome</keyword>
<reference evidence="5" key="1">
    <citation type="submission" date="2021-03" db="EMBL/GenBank/DDBJ databases">
        <authorList>
            <person name="Li Z."/>
            <person name="Yang C."/>
        </authorList>
    </citation>
    <scope>NUCLEOTIDE SEQUENCE</scope>
    <source>
        <strain evidence="5">Dzin_1.0</strain>
        <tissue evidence="5">Leaf</tissue>
    </source>
</reference>
<evidence type="ECO:0000256" key="3">
    <source>
        <dbReference type="RuleBase" id="RU003718"/>
    </source>
</evidence>
<evidence type="ECO:0000313" key="6">
    <source>
        <dbReference type="Proteomes" id="UP001085076"/>
    </source>
</evidence>
<dbReference type="InterPro" id="IPR035595">
    <property type="entry name" value="UDP_glycos_trans_CS"/>
</dbReference>
<evidence type="ECO:0000256" key="2">
    <source>
        <dbReference type="ARBA" id="ARBA00022679"/>
    </source>
</evidence>
<keyword evidence="2 3" id="KW-0808">Transferase</keyword>
<dbReference type="Proteomes" id="UP001085076">
    <property type="component" value="Miscellaneous, Linkage group lg03"/>
</dbReference>
<dbReference type="FunFam" id="3.40.50.2000:FF:000040">
    <property type="entry name" value="UDP-glycosyltransferase 76C1"/>
    <property type="match status" value="1"/>
</dbReference>
<dbReference type="EMBL" id="JAGGNH010000003">
    <property type="protein sequence ID" value="KAJ0978851.1"/>
    <property type="molecule type" value="Genomic_DNA"/>
</dbReference>